<evidence type="ECO:0000256" key="1">
    <source>
        <dbReference type="SAM" id="SignalP"/>
    </source>
</evidence>
<keyword evidence="3" id="KW-1185">Reference proteome</keyword>
<comment type="caution">
    <text evidence="2">The sequence shown here is derived from an EMBL/GenBank/DDBJ whole genome shotgun (WGS) entry which is preliminary data.</text>
</comment>
<dbReference type="PROSITE" id="PS51257">
    <property type="entry name" value="PROKAR_LIPOPROTEIN"/>
    <property type="match status" value="1"/>
</dbReference>
<sequence length="46" mass="4522">MTKSVKLTAVMMVALLGLAACNTVRGAGQDLSVAGSTIASEAGQAQ</sequence>
<dbReference type="PATRIC" id="fig|1317124.6.peg.1121"/>
<protein>
    <submittedName>
        <fullName evidence="2">Entericidin EcnAB</fullName>
    </submittedName>
</protein>
<proteinExistence type="predicted"/>
<keyword evidence="1" id="KW-0732">Signal</keyword>
<evidence type="ECO:0000313" key="3">
    <source>
        <dbReference type="Proteomes" id="UP000028607"/>
    </source>
</evidence>
<dbReference type="RefSeq" id="WP_063137145.1">
    <property type="nucleotide sequence ID" value="NZ_AQRC01000003.1"/>
</dbReference>
<feature type="signal peptide" evidence="1">
    <location>
        <begin position="1"/>
        <end position="19"/>
    </location>
</feature>
<organism evidence="2 3">
    <name type="scientific">Thioclava atlantica</name>
    <dbReference type="NCBI Taxonomy" id="1317124"/>
    <lineage>
        <taxon>Bacteria</taxon>
        <taxon>Pseudomonadati</taxon>
        <taxon>Pseudomonadota</taxon>
        <taxon>Alphaproteobacteria</taxon>
        <taxon>Rhodobacterales</taxon>
        <taxon>Paracoccaceae</taxon>
        <taxon>Thioclava</taxon>
    </lineage>
</organism>
<reference evidence="3" key="1">
    <citation type="submission" date="2013-04" db="EMBL/GenBank/DDBJ databases">
        <title>Thioclava sp. 13D2W-2 Genome Sequencing.</title>
        <authorList>
            <person name="Lai Q."/>
            <person name="Li G."/>
            <person name="Shao Z."/>
        </authorList>
    </citation>
    <scope>NUCLEOTIDE SEQUENCE [LARGE SCALE GENOMIC DNA]</scope>
    <source>
        <strain evidence="3">13D2W-2</strain>
    </source>
</reference>
<reference evidence="2 3" key="2">
    <citation type="journal article" date="2015" name="Antonie Van Leeuwenhoek">
        <title>Thioclava indica sp. nov., isolated from surface seawater of the Indian Ocean.</title>
        <authorList>
            <person name="Liu Y."/>
            <person name="Lai Q."/>
            <person name="Du J."/>
            <person name="Xu H."/>
            <person name="Jiang L."/>
            <person name="Shao Z."/>
        </authorList>
    </citation>
    <scope>NUCLEOTIDE SEQUENCE [LARGE SCALE GENOMIC DNA]</scope>
    <source>
        <strain evidence="2 3">13D2W-2</strain>
    </source>
</reference>
<evidence type="ECO:0000313" key="2">
    <source>
        <dbReference type="EMBL" id="KFE36056.1"/>
    </source>
</evidence>
<dbReference type="eggNOG" id="ENOG50314F6">
    <property type="taxonomic scope" value="Bacteria"/>
</dbReference>
<dbReference type="EMBL" id="AQRC01000003">
    <property type="protein sequence ID" value="KFE36056.1"/>
    <property type="molecule type" value="Genomic_DNA"/>
</dbReference>
<feature type="chain" id="PRO_5001797794" evidence="1">
    <location>
        <begin position="20"/>
        <end position="46"/>
    </location>
</feature>
<dbReference type="AlphaFoldDB" id="A0A085TZA9"/>
<name>A0A085TZA9_9RHOB</name>
<gene>
    <name evidence="2" type="ORF">DW2_05485</name>
</gene>
<dbReference type="Proteomes" id="UP000028607">
    <property type="component" value="Unassembled WGS sequence"/>
</dbReference>
<accession>A0A085TZA9</accession>